<sequence>MLRNRSFLCKIIMHFSIAISVVIVKNSALRPSISWSIQRMDVSRSSISPGRCPTSKLANLFGQLFSMPGPDRVLGEQEIMQ</sequence>
<protein>
    <submittedName>
        <fullName evidence="1">Uncharacterized protein</fullName>
    </submittedName>
</protein>
<evidence type="ECO:0000313" key="2">
    <source>
        <dbReference type="Proteomes" id="UP000243006"/>
    </source>
</evidence>
<proteinExistence type="predicted"/>
<reference evidence="1 2" key="1">
    <citation type="submission" date="2015-04" db="EMBL/GenBank/DDBJ databases">
        <title>Draft genome of the roundworm Trichinella nativa.</title>
        <authorList>
            <person name="Mitreva M."/>
        </authorList>
    </citation>
    <scope>NUCLEOTIDE SEQUENCE [LARGE SCALE GENOMIC DNA]</scope>
    <source>
        <strain evidence="1 2">ISS45</strain>
    </source>
</reference>
<organism evidence="1 2">
    <name type="scientific">Trichinella nativa</name>
    <dbReference type="NCBI Taxonomy" id="6335"/>
    <lineage>
        <taxon>Eukaryota</taxon>
        <taxon>Metazoa</taxon>
        <taxon>Ecdysozoa</taxon>
        <taxon>Nematoda</taxon>
        <taxon>Enoplea</taxon>
        <taxon>Dorylaimia</taxon>
        <taxon>Trichinellida</taxon>
        <taxon>Trichinellidae</taxon>
        <taxon>Trichinella</taxon>
    </lineage>
</organism>
<accession>A0A1Y3EYC8</accession>
<evidence type="ECO:0000313" key="1">
    <source>
        <dbReference type="EMBL" id="OUC48866.1"/>
    </source>
</evidence>
<dbReference type="Proteomes" id="UP000243006">
    <property type="component" value="Unassembled WGS sequence"/>
</dbReference>
<comment type="caution">
    <text evidence="1">The sequence shown here is derived from an EMBL/GenBank/DDBJ whole genome shotgun (WGS) entry which is preliminary data.</text>
</comment>
<gene>
    <name evidence="1" type="ORF">D917_05901</name>
</gene>
<dbReference type="EMBL" id="LVZM01001932">
    <property type="protein sequence ID" value="OUC48866.1"/>
    <property type="molecule type" value="Genomic_DNA"/>
</dbReference>
<dbReference type="AlphaFoldDB" id="A0A1Y3EYC8"/>
<name>A0A1Y3EYC8_9BILA</name>